<dbReference type="EMBL" id="BQKI01000002">
    <property type="protein sequence ID" value="GJM89076.1"/>
    <property type="molecule type" value="Genomic_DNA"/>
</dbReference>
<comment type="caution">
    <text evidence="4">The sequence shown here is derived from an EMBL/GenBank/DDBJ whole genome shotgun (WGS) entry which is preliminary data.</text>
</comment>
<feature type="transmembrane region" description="Helical" evidence="2">
    <location>
        <begin position="148"/>
        <end position="171"/>
    </location>
</feature>
<evidence type="ECO:0000256" key="2">
    <source>
        <dbReference type="SAM" id="Phobius"/>
    </source>
</evidence>
<keyword evidence="2" id="KW-0812">Transmembrane</keyword>
<keyword evidence="2" id="KW-0472">Membrane</keyword>
<gene>
    <name evidence="4" type="primary">ga05674</name>
    <name evidence="3" type="synonym">ga05220</name>
    <name evidence="3" type="ORF">PR202_ga05220</name>
    <name evidence="4" type="ORF">PR202_ga05674</name>
</gene>
<feature type="region of interest" description="Disordered" evidence="1">
    <location>
        <begin position="50"/>
        <end position="78"/>
    </location>
</feature>
<reference evidence="4" key="1">
    <citation type="journal article" date="2018" name="DNA Res.">
        <title>Multiple hybrid de novo genome assembly of finger millet, an orphan allotetraploid crop.</title>
        <authorList>
            <person name="Hatakeyama M."/>
            <person name="Aluri S."/>
            <person name="Balachadran M.T."/>
            <person name="Sivarajan S.R."/>
            <person name="Patrignani A."/>
            <person name="Gruter S."/>
            <person name="Poveda L."/>
            <person name="Shimizu-Inatsugi R."/>
            <person name="Baeten J."/>
            <person name="Francoijs K.J."/>
            <person name="Nataraja K.N."/>
            <person name="Reddy Y.A.N."/>
            <person name="Phadnis S."/>
            <person name="Ravikumar R.L."/>
            <person name="Schlapbach R."/>
            <person name="Sreeman S.M."/>
            <person name="Shimizu K.K."/>
        </authorList>
    </citation>
    <scope>NUCLEOTIDE SEQUENCE</scope>
</reference>
<keyword evidence="5" id="KW-1185">Reference proteome</keyword>
<accession>A0AAV5BU25</accession>
<evidence type="ECO:0000256" key="1">
    <source>
        <dbReference type="SAM" id="MobiDB-lite"/>
    </source>
</evidence>
<proteinExistence type="predicted"/>
<dbReference type="PANTHER" id="PTHR33782">
    <property type="entry name" value="OS01G0121600 PROTEIN"/>
    <property type="match status" value="1"/>
</dbReference>
<evidence type="ECO:0000313" key="5">
    <source>
        <dbReference type="Proteomes" id="UP001054889"/>
    </source>
</evidence>
<protein>
    <submittedName>
        <fullName evidence="4">Uncharacterized protein</fullName>
    </submittedName>
</protein>
<dbReference type="Proteomes" id="UP001054889">
    <property type="component" value="Unassembled WGS sequence"/>
</dbReference>
<dbReference type="PANTHER" id="PTHR33782:SF3">
    <property type="entry name" value="OS05G0516700 PROTEIN"/>
    <property type="match status" value="1"/>
</dbReference>
<keyword evidence="2" id="KW-1133">Transmembrane helix</keyword>
<dbReference type="EMBL" id="BQKI01000002">
    <property type="protein sequence ID" value="GJM89477.1"/>
    <property type="molecule type" value="Genomic_DNA"/>
</dbReference>
<evidence type="ECO:0000313" key="3">
    <source>
        <dbReference type="EMBL" id="GJM89076.1"/>
    </source>
</evidence>
<evidence type="ECO:0000313" key="4">
    <source>
        <dbReference type="EMBL" id="GJM89477.1"/>
    </source>
</evidence>
<organism evidence="4 5">
    <name type="scientific">Eleusine coracana subsp. coracana</name>
    <dbReference type="NCBI Taxonomy" id="191504"/>
    <lineage>
        <taxon>Eukaryota</taxon>
        <taxon>Viridiplantae</taxon>
        <taxon>Streptophyta</taxon>
        <taxon>Embryophyta</taxon>
        <taxon>Tracheophyta</taxon>
        <taxon>Spermatophyta</taxon>
        <taxon>Magnoliopsida</taxon>
        <taxon>Liliopsida</taxon>
        <taxon>Poales</taxon>
        <taxon>Poaceae</taxon>
        <taxon>PACMAD clade</taxon>
        <taxon>Chloridoideae</taxon>
        <taxon>Cynodonteae</taxon>
        <taxon>Eleusininae</taxon>
        <taxon>Eleusine</taxon>
    </lineage>
</organism>
<sequence length="184" mass="19432">MQMPPPAAARAPPPGSLSWSSFLAPSPHAVAAATTVRLLGRRGGAINRAGIRGGVAPRSGRRDGEWGADPDPSTGTGRMVDADMATLRRRIREARAALSEDDDIDGDDDDAGVVPVLPGRWTELERRHDGSRVARIVETLLVNARPGLGAGVLAMLLLLLLGVPASAFLLCNKLVQEWTPSRPP</sequence>
<reference evidence="4" key="2">
    <citation type="submission" date="2021-12" db="EMBL/GenBank/DDBJ databases">
        <title>Resequencing data analysis of finger millet.</title>
        <authorList>
            <person name="Hatakeyama M."/>
            <person name="Aluri S."/>
            <person name="Balachadran M.T."/>
            <person name="Sivarajan S.R."/>
            <person name="Poveda L."/>
            <person name="Shimizu-Inatsugi R."/>
            <person name="Schlapbach R."/>
            <person name="Sreeman S.M."/>
            <person name="Shimizu K.K."/>
        </authorList>
    </citation>
    <scope>NUCLEOTIDE SEQUENCE</scope>
</reference>
<name>A0AAV5BU25_ELECO</name>
<dbReference type="AlphaFoldDB" id="A0AAV5BU25"/>